<evidence type="ECO:0000313" key="16">
    <source>
        <dbReference type="Proteomes" id="UP000006718"/>
    </source>
</evidence>
<dbReference type="InterPro" id="IPR013088">
    <property type="entry name" value="Znf_NHR/GATA"/>
</dbReference>
<keyword evidence="3 10" id="KW-0863">Zinc-finger</keyword>
<dbReference type="Gene3D" id="3.30.50.10">
    <property type="entry name" value="Erythroid Transcription Factor GATA-1, subunit A"/>
    <property type="match status" value="1"/>
</dbReference>
<sequence length="620" mass="67365">MRAQGTSRLESGCPWAAATVSGPRGVFASHLGLRSPGYEPSLVWGLAGLLCARRGPAGLNFPPSADGDQASGDTFSSHNMISPRPRPSQAGRELSPHFMAVALVAWGRAWRPALGLVPLVHWACGLVLGVWRTGLGVTCTPLKWSVLVSACPEDEGHHLSRGRRAAMDFSTQVNSSLTSPTGRGSMAAPSLHPSLGPGIGSPGQLHSPISTLSSPINGMGPPFSVISSPMGPHSMSVPTTPTLGFSTGSPQLSSPMNPVSSSEDIKPPLGLNGVLKVPAHPSGNMASFTKHICAICGDRSSGKHYGVYSCEGCKGFFKRTVRKDLTYTCRDNKDCLIDKRQRNRCQYCRYQKCLAMGMKREAVQEERQRGKDRNENEVESTSSANEDMPVERILEAELAVEPKTETYVEANMGLNPSSPNDPVTNICQAADKQLFTLVEWAKRIPHFSELPLDDQVILLRAGWNELLIASFSHRSIAVKDGILLATGLHVHRNSAHSAGVGAIFDRVLTELVSKMRDMQMDKTELGCLRAIVLFNPDSKGLSNPAEVEALREKVYASLEAYCKHKYPEQPGRFAKLLLRLPALRSIGLKCLEHLFFFKLIGDTPIDTFLMEMLEAPHQMT</sequence>
<dbReference type="SUPFAM" id="SSF57716">
    <property type="entry name" value="Glucocorticoid receptor-like (DNA-binding domain)"/>
    <property type="match status" value="1"/>
</dbReference>
<evidence type="ECO:0000313" key="15">
    <source>
        <dbReference type="Ensembl" id="ENSMMUP00000047169.2"/>
    </source>
</evidence>
<dbReference type="GO" id="GO:0001221">
    <property type="term" value="F:transcription coregulator binding"/>
    <property type="evidence" value="ECO:0007669"/>
    <property type="project" value="Ensembl"/>
</dbReference>
<dbReference type="GO" id="GO:0032526">
    <property type="term" value="P:response to retinoic acid"/>
    <property type="evidence" value="ECO:0007669"/>
    <property type="project" value="Ensembl"/>
</dbReference>
<comment type="function">
    <text evidence="11">Receptor for retinoic acid that acts as a transcription factor. Forms homo- or heterodimers with retinoic acid receptors (rars) and binds to target response elements in response to their ligands, all-trans or 9-cis retinoic acid, to regulate gene expression in various biological processes.</text>
</comment>
<evidence type="ECO:0000256" key="12">
    <source>
        <dbReference type="SAM" id="MobiDB-lite"/>
    </source>
</evidence>
<name>A0A1D5QGJ9_MACMU</name>
<dbReference type="GO" id="GO:0050693">
    <property type="term" value="F:LBD domain binding"/>
    <property type="evidence" value="ECO:0007669"/>
    <property type="project" value="Ensembl"/>
</dbReference>
<comment type="subcellular location">
    <subcellularLocation>
        <location evidence="10">Nucleus</location>
    </subcellularLocation>
</comment>
<evidence type="ECO:0000256" key="10">
    <source>
        <dbReference type="RuleBase" id="RU004334"/>
    </source>
</evidence>
<dbReference type="GO" id="GO:0042789">
    <property type="term" value="P:mRNA transcription by RNA polymerase II"/>
    <property type="evidence" value="ECO:0007669"/>
    <property type="project" value="Ensembl"/>
</dbReference>
<dbReference type="OMA" id="RDERSCM"/>
<dbReference type="GO" id="GO:0045944">
    <property type="term" value="P:positive regulation of transcription by RNA polymerase II"/>
    <property type="evidence" value="ECO:0007669"/>
    <property type="project" value="Ensembl"/>
</dbReference>
<dbReference type="GO" id="GO:0000785">
    <property type="term" value="C:chromatin"/>
    <property type="evidence" value="ECO:0007669"/>
    <property type="project" value="Ensembl"/>
</dbReference>
<evidence type="ECO:0000256" key="5">
    <source>
        <dbReference type="ARBA" id="ARBA00023015"/>
    </source>
</evidence>
<feature type="region of interest" description="Disordered" evidence="12">
    <location>
        <begin position="61"/>
        <end position="92"/>
    </location>
</feature>
<dbReference type="STRING" id="9544.ENSMMUP00000047169"/>
<evidence type="ECO:0000256" key="11">
    <source>
        <dbReference type="RuleBase" id="RU369010"/>
    </source>
</evidence>
<dbReference type="GO" id="GO:0003707">
    <property type="term" value="F:nuclear steroid receptor activity"/>
    <property type="evidence" value="ECO:0007669"/>
    <property type="project" value="UniProtKB-UniRule"/>
</dbReference>
<dbReference type="GO" id="GO:0071630">
    <property type="term" value="P:nuclear protein quality control by the ubiquitin-proteasome system"/>
    <property type="evidence" value="ECO:0007669"/>
    <property type="project" value="Ensembl"/>
</dbReference>
<evidence type="ECO:0000256" key="1">
    <source>
        <dbReference type="ARBA" id="ARBA00006421"/>
    </source>
</evidence>
<dbReference type="SMART" id="SM00399">
    <property type="entry name" value="ZnF_C4"/>
    <property type="match status" value="1"/>
</dbReference>
<dbReference type="PROSITE" id="PS00031">
    <property type="entry name" value="NUCLEAR_REC_DBD_1"/>
    <property type="match status" value="1"/>
</dbReference>
<dbReference type="Gene3D" id="1.10.565.10">
    <property type="entry name" value="Retinoid X Receptor"/>
    <property type="match status" value="1"/>
</dbReference>
<dbReference type="GO" id="GO:0005654">
    <property type="term" value="C:nucleoplasm"/>
    <property type="evidence" value="ECO:0007669"/>
    <property type="project" value="UniProtKB-ARBA"/>
</dbReference>
<gene>
    <name evidence="15 17" type="primary">RXRA</name>
    <name evidence="18" type="synonym">RXRB</name>
</gene>
<reference evidence="15" key="3">
    <citation type="submission" date="2025-08" db="UniProtKB">
        <authorList>
            <consortium name="Ensembl"/>
        </authorList>
    </citation>
    <scope>IDENTIFICATION</scope>
    <source>
        <strain evidence="15">17573</strain>
    </source>
</reference>
<evidence type="ECO:0000313" key="18">
    <source>
        <dbReference type="VGNC" id="VGNC:76952"/>
    </source>
</evidence>
<feature type="region of interest" description="Disordered" evidence="12">
    <location>
        <begin position="364"/>
        <end position="386"/>
    </location>
</feature>
<dbReference type="GO" id="GO:0140077">
    <property type="term" value="P:positive regulation of lipoprotein transport"/>
    <property type="evidence" value="ECO:0007669"/>
    <property type="project" value="Ensembl"/>
</dbReference>
<dbReference type="GO" id="GO:0019899">
    <property type="term" value="F:enzyme binding"/>
    <property type="evidence" value="ECO:0007669"/>
    <property type="project" value="Ensembl"/>
</dbReference>
<dbReference type="FunFam" id="1.10.565.10:FF:000002">
    <property type="entry name" value="Retinoic acid receptor RXR-alpha"/>
    <property type="match status" value="1"/>
</dbReference>
<dbReference type="GO" id="GO:0044323">
    <property type="term" value="F:retinoic acid-responsive element binding"/>
    <property type="evidence" value="ECO:0007669"/>
    <property type="project" value="Ensembl"/>
</dbReference>
<dbReference type="GO" id="GO:0030224">
    <property type="term" value="P:monocyte differentiation"/>
    <property type="evidence" value="ECO:0007669"/>
    <property type="project" value="Ensembl"/>
</dbReference>
<dbReference type="VGNC" id="VGNC:76952">
    <property type="gene designation" value="RXRB"/>
</dbReference>
<dbReference type="GO" id="GO:0008270">
    <property type="term" value="F:zinc ion binding"/>
    <property type="evidence" value="ECO:0007669"/>
    <property type="project" value="UniProtKB-UniRule"/>
</dbReference>
<dbReference type="GeneTree" id="ENSGT00940000159789"/>
<feature type="domain" description="Nuclear receptor" evidence="13">
    <location>
        <begin position="290"/>
        <end position="365"/>
    </location>
</feature>
<dbReference type="GO" id="GO:0002157">
    <property type="term" value="P:positive regulation of thyroid hormone receptor signaling pathway"/>
    <property type="evidence" value="ECO:0007669"/>
    <property type="project" value="Ensembl"/>
</dbReference>
<evidence type="ECO:0000259" key="14">
    <source>
        <dbReference type="PROSITE" id="PS51843"/>
    </source>
</evidence>
<dbReference type="GO" id="GO:0042802">
    <property type="term" value="F:identical protein binding"/>
    <property type="evidence" value="ECO:0007669"/>
    <property type="project" value="Ensembl"/>
</dbReference>
<feature type="compositionally biased region" description="Basic and acidic residues" evidence="12">
    <location>
        <begin position="364"/>
        <end position="376"/>
    </location>
</feature>
<evidence type="ECO:0000256" key="4">
    <source>
        <dbReference type="ARBA" id="ARBA00022833"/>
    </source>
</evidence>
<keyword evidence="9 10" id="KW-0539">Nucleus</keyword>
<dbReference type="InterPro" id="IPR021780">
    <property type="entry name" value="Nuc_recep-AF1"/>
</dbReference>
<evidence type="ECO:0000256" key="7">
    <source>
        <dbReference type="ARBA" id="ARBA00023163"/>
    </source>
</evidence>
<evidence type="ECO:0000256" key="6">
    <source>
        <dbReference type="ARBA" id="ARBA00023125"/>
    </source>
</evidence>
<feature type="compositionally biased region" description="Polar residues" evidence="12">
    <location>
        <begin position="71"/>
        <end position="80"/>
    </location>
</feature>
<dbReference type="FunFam" id="3.30.50.10:FF:000005">
    <property type="entry name" value="Retinoic acid receptor RXR-alpha"/>
    <property type="match status" value="1"/>
</dbReference>
<dbReference type="FunCoup" id="A0A1D5QGJ9">
    <property type="interactions" value="2432"/>
</dbReference>
<proteinExistence type="inferred from homology"/>
<keyword evidence="16" id="KW-1185">Reference proteome</keyword>
<dbReference type="PRINTS" id="PR00398">
    <property type="entry name" value="STRDHORMONER"/>
</dbReference>
<dbReference type="InterPro" id="IPR050274">
    <property type="entry name" value="Nuclear_hormone_rcpt_NR2"/>
</dbReference>
<dbReference type="GO" id="GO:0043235">
    <property type="term" value="C:receptor complex"/>
    <property type="evidence" value="ECO:0007669"/>
    <property type="project" value="Ensembl"/>
</dbReference>
<evidence type="ECO:0000259" key="13">
    <source>
        <dbReference type="PROSITE" id="PS51030"/>
    </source>
</evidence>
<evidence type="ECO:0000256" key="8">
    <source>
        <dbReference type="ARBA" id="ARBA00023170"/>
    </source>
</evidence>
<dbReference type="PANTHER" id="PTHR24083">
    <property type="entry name" value="NUCLEAR HORMONE RECEPTOR"/>
    <property type="match status" value="1"/>
</dbReference>
<dbReference type="AlphaFoldDB" id="A0A1D5QGJ9"/>
<dbReference type="InterPro" id="IPR001628">
    <property type="entry name" value="Znf_hrmn_rcpt"/>
</dbReference>
<keyword evidence="4 10" id="KW-0862">Zinc</keyword>
<protein>
    <recommendedName>
        <fullName evidence="11">Retinoic acid receptor RXR</fullName>
    </recommendedName>
    <alternativeName>
        <fullName evidence="11">Nuclear receptor subfamily 2 group B member</fullName>
    </alternativeName>
</protein>
<comment type="subunit">
    <text evidence="11">Homodimer. Heterodimer; with a rar molecule.</text>
</comment>
<dbReference type="InterPro" id="IPR000003">
    <property type="entry name" value="Retinoid-X_rcpt/HNF4"/>
</dbReference>
<dbReference type="GO" id="GO:0071404">
    <property type="term" value="P:cellular response to low-density lipoprotein particle stimulus"/>
    <property type="evidence" value="ECO:0007669"/>
    <property type="project" value="Ensembl"/>
</dbReference>
<organism evidence="15 16">
    <name type="scientific">Macaca mulatta</name>
    <name type="common">Rhesus macaque</name>
    <dbReference type="NCBI Taxonomy" id="9544"/>
    <lineage>
        <taxon>Eukaryota</taxon>
        <taxon>Metazoa</taxon>
        <taxon>Chordata</taxon>
        <taxon>Craniata</taxon>
        <taxon>Vertebrata</taxon>
        <taxon>Euteleostomi</taxon>
        <taxon>Mammalia</taxon>
        <taxon>Eutheria</taxon>
        <taxon>Euarchontoglires</taxon>
        <taxon>Primates</taxon>
        <taxon>Haplorrhini</taxon>
        <taxon>Catarrhini</taxon>
        <taxon>Cercopithecidae</taxon>
        <taxon>Cercopithecinae</taxon>
        <taxon>Macaca</taxon>
    </lineage>
</organism>
<keyword evidence="5 10" id="KW-0805">Transcription regulation</keyword>
<dbReference type="GO" id="GO:0042809">
    <property type="term" value="F:nuclear vitamin D receptor binding"/>
    <property type="evidence" value="ECO:0007669"/>
    <property type="project" value="Ensembl"/>
</dbReference>
<keyword evidence="2 10" id="KW-0479">Metal-binding</keyword>
<dbReference type="GO" id="GO:0070564">
    <property type="term" value="P:positive regulation of vitamin D receptor signaling pathway"/>
    <property type="evidence" value="ECO:0007669"/>
    <property type="project" value="Ensembl"/>
</dbReference>
<dbReference type="Pfam" id="PF00105">
    <property type="entry name" value="zf-C4"/>
    <property type="match status" value="1"/>
</dbReference>
<dbReference type="CDD" id="cd06956">
    <property type="entry name" value="NR_DBD_RXR"/>
    <property type="match status" value="1"/>
</dbReference>
<dbReference type="SMART" id="SM00430">
    <property type="entry name" value="HOLI"/>
    <property type="match status" value="1"/>
</dbReference>
<accession>A0A1D5QGJ9</accession>
<dbReference type="PROSITE" id="PS51843">
    <property type="entry name" value="NR_LBD"/>
    <property type="match status" value="1"/>
</dbReference>
<dbReference type="Pfam" id="PF11825">
    <property type="entry name" value="Nuc_recep-AF1"/>
    <property type="match status" value="1"/>
</dbReference>
<dbReference type="PRINTS" id="PR00047">
    <property type="entry name" value="STROIDFINGER"/>
</dbReference>
<dbReference type="Bgee" id="ENSMMUG00000008183">
    <property type="expression patterns" value="Expressed in hindlimb stylopod muscle and 22 other cell types or tissues"/>
</dbReference>
<comment type="domain">
    <text evidence="11">Composed of three domains: a modulating N-terminal domain, a DNA-binding domain and a C-terminal ligand-binding domain.</text>
</comment>
<dbReference type="InParanoid" id="A0A1D5QGJ9"/>
<dbReference type="Pfam" id="PF00104">
    <property type="entry name" value="Hormone_recep"/>
    <property type="match status" value="1"/>
</dbReference>
<evidence type="ECO:0000256" key="3">
    <source>
        <dbReference type="ARBA" id="ARBA00022771"/>
    </source>
</evidence>
<dbReference type="GO" id="GO:0000122">
    <property type="term" value="P:negative regulation of transcription by RNA polymerase II"/>
    <property type="evidence" value="ECO:0007669"/>
    <property type="project" value="Ensembl"/>
</dbReference>
<dbReference type="VGNC" id="VGNC:76951">
    <property type="gene designation" value="RXRA"/>
</dbReference>
<dbReference type="InterPro" id="IPR001723">
    <property type="entry name" value="Nuclear_hrmn_rcpt"/>
</dbReference>
<dbReference type="VEuPathDB" id="HostDB:ENSMMUG00000008183"/>
<dbReference type="GO" id="GO:0001972">
    <property type="term" value="F:retinoic acid binding"/>
    <property type="evidence" value="ECO:0007669"/>
    <property type="project" value="Ensembl"/>
</dbReference>
<keyword evidence="6 10" id="KW-0238">DNA-binding</keyword>
<dbReference type="PRINTS" id="PR00545">
    <property type="entry name" value="RETINOIDXR"/>
</dbReference>
<reference evidence="15" key="2">
    <citation type="submission" date="2019-01" db="EMBL/GenBank/DDBJ databases">
        <authorList>
            <person name="Graves T."/>
            <person name="Eichler E.E."/>
            <person name="Wilson R.K."/>
        </authorList>
    </citation>
    <scope>NUCLEOTIDE SEQUENCE [LARGE SCALE GENOMIC DNA]</scope>
    <source>
        <strain evidence="15">17573</strain>
    </source>
</reference>
<dbReference type="InterPro" id="IPR000536">
    <property type="entry name" value="Nucl_hrmn_rcpt_lig-bd"/>
</dbReference>
<feature type="compositionally biased region" description="Polar residues" evidence="12">
    <location>
        <begin position="236"/>
        <end position="262"/>
    </location>
</feature>
<dbReference type="InterPro" id="IPR035500">
    <property type="entry name" value="NHR-like_dom_sf"/>
</dbReference>
<keyword evidence="8 10" id="KW-0675">Receptor</keyword>
<dbReference type="GO" id="GO:0048384">
    <property type="term" value="P:retinoic acid receptor signaling pathway"/>
    <property type="evidence" value="ECO:0007669"/>
    <property type="project" value="Ensembl"/>
</dbReference>
<dbReference type="GO" id="GO:0035357">
    <property type="term" value="P:peroxisome proliferator activated receptor signaling pathway"/>
    <property type="evidence" value="ECO:0007669"/>
    <property type="project" value="Ensembl"/>
</dbReference>
<dbReference type="GO" id="GO:0070644">
    <property type="term" value="F:vitamin D response element binding"/>
    <property type="evidence" value="ECO:0007669"/>
    <property type="project" value="Ensembl"/>
</dbReference>
<dbReference type="SMR" id="A0A1D5QGJ9"/>
<dbReference type="GO" id="GO:0090575">
    <property type="term" value="C:RNA polymerase II transcription regulator complex"/>
    <property type="evidence" value="ECO:0007669"/>
    <property type="project" value="Ensembl"/>
</dbReference>
<feature type="region of interest" description="Disordered" evidence="12">
    <location>
        <begin position="174"/>
        <end position="265"/>
    </location>
</feature>
<keyword evidence="7 10" id="KW-0804">Transcription</keyword>
<feature type="domain" description="NR LBD" evidence="14">
    <location>
        <begin position="385"/>
        <end position="616"/>
    </location>
</feature>
<reference evidence="15" key="4">
    <citation type="submission" date="2025-09" db="UniProtKB">
        <authorList>
            <consortium name="Ensembl"/>
        </authorList>
    </citation>
    <scope>IDENTIFICATION</scope>
    <source>
        <strain evidence="15">17573</strain>
    </source>
</reference>
<evidence type="ECO:0000256" key="2">
    <source>
        <dbReference type="ARBA" id="ARBA00022723"/>
    </source>
</evidence>
<dbReference type="ExpressionAtlas" id="A0A1D5QGJ9">
    <property type="expression patterns" value="baseline"/>
</dbReference>
<dbReference type="PROSITE" id="PS51030">
    <property type="entry name" value="NUCLEAR_REC_DBD_2"/>
    <property type="match status" value="1"/>
</dbReference>
<feature type="compositionally biased region" description="Polar residues" evidence="12">
    <location>
        <begin position="207"/>
        <end position="216"/>
    </location>
</feature>
<dbReference type="Proteomes" id="UP000006718">
    <property type="component" value="Chromosome 15"/>
</dbReference>
<dbReference type="SUPFAM" id="SSF48508">
    <property type="entry name" value="Nuclear receptor ligand-binding domain"/>
    <property type="match status" value="1"/>
</dbReference>
<dbReference type="CDD" id="cd06943">
    <property type="entry name" value="NR_LBD_RXR_like"/>
    <property type="match status" value="1"/>
</dbReference>
<evidence type="ECO:0000256" key="9">
    <source>
        <dbReference type="ARBA" id="ARBA00023242"/>
    </source>
</evidence>
<evidence type="ECO:0000313" key="17">
    <source>
        <dbReference type="VGNC" id="VGNC:76951"/>
    </source>
</evidence>
<comment type="similarity">
    <text evidence="1">Belongs to the nuclear hormone receptor family. NR2 subfamily.</text>
</comment>
<dbReference type="GO" id="GO:0042277">
    <property type="term" value="F:peptide binding"/>
    <property type="evidence" value="ECO:0007669"/>
    <property type="project" value="Ensembl"/>
</dbReference>
<reference evidence="16" key="1">
    <citation type="journal article" date="2007" name="Science">
        <title>Evolutionary and biomedical insights from the rhesus macaque genome.</title>
        <authorList>
            <person name="Gibbs R.A."/>
            <person name="Rogers J."/>
            <person name="Katze M.G."/>
            <person name="Bumgarner R."/>
            <person name="Weinstock G.M."/>
            <person name="Mardis E.R."/>
            <person name="Remington K.A."/>
            <person name="Strausberg R.L."/>
            <person name="Venter J.C."/>
            <person name="Wilson R.K."/>
            <person name="Batzer M.A."/>
            <person name="Bustamante C.D."/>
            <person name="Eichler E.E."/>
            <person name="Hahn M.W."/>
            <person name="Hardison R.C."/>
            <person name="Makova K.D."/>
            <person name="Miller W."/>
            <person name="Milosavljevic A."/>
            <person name="Palermo R.E."/>
            <person name="Siepel A."/>
            <person name="Sikela J.M."/>
            <person name="Attaway T."/>
            <person name="Bell S."/>
            <person name="Bernard K.E."/>
            <person name="Buhay C.J."/>
            <person name="Chandrabose M.N."/>
            <person name="Dao M."/>
            <person name="Davis C."/>
            <person name="Delehaunty K.D."/>
            <person name="Ding Y."/>
            <person name="Dinh H.H."/>
            <person name="Dugan-Rocha S."/>
            <person name="Fulton L.A."/>
            <person name="Gabisi R.A."/>
            <person name="Garner T.T."/>
            <person name="Godfrey J."/>
            <person name="Hawes A.C."/>
            <person name="Hernandez J."/>
            <person name="Hines S."/>
            <person name="Holder M."/>
            <person name="Hume J."/>
            <person name="Jhangiani S.N."/>
            <person name="Joshi V."/>
            <person name="Khan Z.M."/>
            <person name="Kirkness E.F."/>
            <person name="Cree A."/>
            <person name="Fowler R.G."/>
            <person name="Lee S."/>
            <person name="Lewis L.R."/>
            <person name="Li Z."/>
            <person name="Liu Y.-S."/>
            <person name="Moore S.M."/>
            <person name="Muzny D."/>
            <person name="Nazareth L.V."/>
            <person name="Ngo D.N."/>
            <person name="Okwuonu G.O."/>
            <person name="Pai G."/>
            <person name="Parker D."/>
            <person name="Paul H.A."/>
            <person name="Pfannkoch C."/>
            <person name="Pohl C.S."/>
            <person name="Rogers Y.-H.C."/>
            <person name="Ruiz S.J."/>
            <person name="Sabo A."/>
            <person name="Santibanez J."/>
            <person name="Schneider B.W."/>
            <person name="Smith S.M."/>
            <person name="Sodergren E."/>
            <person name="Svatek A.F."/>
            <person name="Utterback T.R."/>
            <person name="Vattathil S."/>
            <person name="Warren W."/>
            <person name="White C.S."/>
            <person name="Chinwalla A.T."/>
            <person name="Feng Y."/>
            <person name="Halpern A.L."/>
            <person name="Hillier L.W."/>
            <person name="Huang X."/>
            <person name="Minx P."/>
            <person name="Nelson J.O."/>
            <person name="Pepin K.H."/>
            <person name="Qin X."/>
            <person name="Sutton G.G."/>
            <person name="Venter E."/>
            <person name="Walenz B.P."/>
            <person name="Wallis J.W."/>
            <person name="Worley K.C."/>
            <person name="Yang S.-P."/>
            <person name="Jones S.M."/>
            <person name="Marra M.A."/>
            <person name="Rocchi M."/>
            <person name="Schein J.E."/>
            <person name="Baertsch R."/>
            <person name="Clarke L."/>
            <person name="Csuros M."/>
            <person name="Glasscock J."/>
            <person name="Harris R.A."/>
            <person name="Havlak P."/>
            <person name="Jackson A.R."/>
            <person name="Jiang H."/>
            <person name="Liu Y."/>
            <person name="Messina D.N."/>
            <person name="Shen Y."/>
            <person name="Song H.X.-Z."/>
            <person name="Wylie T."/>
            <person name="Zhang L."/>
            <person name="Birney E."/>
            <person name="Han K."/>
            <person name="Konkel M.K."/>
            <person name="Lee J."/>
            <person name="Smit A.F.A."/>
            <person name="Ullmer B."/>
            <person name="Wang H."/>
            <person name="Xing J."/>
            <person name="Burhans R."/>
            <person name="Cheng Z."/>
            <person name="Karro J.E."/>
            <person name="Ma J."/>
            <person name="Raney B."/>
            <person name="She X."/>
            <person name="Cox M.J."/>
            <person name="Demuth J.P."/>
            <person name="Dumas L.J."/>
            <person name="Han S.-G."/>
            <person name="Hopkins J."/>
            <person name="Karimpour-Fard A."/>
            <person name="Kim Y.H."/>
            <person name="Pollack J.R."/>
            <person name="Vinar T."/>
            <person name="Addo-Quaye C."/>
            <person name="Degenhardt J."/>
            <person name="Denby A."/>
            <person name="Hubisz M.J."/>
            <person name="Indap A."/>
            <person name="Kosiol C."/>
            <person name="Lahn B.T."/>
            <person name="Lawson H.A."/>
            <person name="Marklein A."/>
            <person name="Nielsen R."/>
            <person name="Vallender E.J."/>
            <person name="Clark A.G."/>
            <person name="Ferguson B."/>
            <person name="Hernandez R.D."/>
            <person name="Hirani K."/>
            <person name="Kehrer-Sawatzki H."/>
            <person name="Kolb J."/>
            <person name="Patil S."/>
            <person name="Pu L.-L."/>
            <person name="Ren Y."/>
            <person name="Smith D.G."/>
            <person name="Wheeler D.A."/>
            <person name="Schenck I."/>
            <person name="Ball E.V."/>
            <person name="Chen R."/>
            <person name="Cooper D.N."/>
            <person name="Giardine B."/>
            <person name="Hsu F."/>
            <person name="Kent W.J."/>
            <person name="Lesk A."/>
            <person name="Nelson D.L."/>
            <person name="O'brien W.E."/>
            <person name="Pruefer K."/>
            <person name="Stenson P.D."/>
            <person name="Wallace J.C."/>
            <person name="Ke H."/>
            <person name="Liu X.-M."/>
            <person name="Wang P."/>
            <person name="Xiang A.P."/>
            <person name="Yang F."/>
            <person name="Barber G.P."/>
            <person name="Haussler D."/>
            <person name="Karolchik D."/>
            <person name="Kern A.D."/>
            <person name="Kuhn R.M."/>
            <person name="Smith K.E."/>
            <person name="Zwieg A.S."/>
        </authorList>
    </citation>
    <scope>NUCLEOTIDE SEQUENCE [LARGE SCALE GENOMIC DNA]</scope>
    <source>
        <strain evidence="16">17573</strain>
    </source>
</reference>
<dbReference type="GO" id="GO:0050692">
    <property type="term" value="F:DNA binding domain binding"/>
    <property type="evidence" value="ECO:0007669"/>
    <property type="project" value="Ensembl"/>
</dbReference>
<dbReference type="GO" id="GO:0048469">
    <property type="term" value="P:cell maturation"/>
    <property type="evidence" value="ECO:0007669"/>
    <property type="project" value="Ensembl"/>
</dbReference>
<dbReference type="Ensembl" id="ENSMMUT00000076295.2">
    <property type="protein sequence ID" value="ENSMMUP00000047169.2"/>
    <property type="gene ID" value="ENSMMUG00000008183.4"/>
</dbReference>